<evidence type="ECO:0000313" key="5">
    <source>
        <dbReference type="EMBL" id="SDC10629.1"/>
    </source>
</evidence>
<dbReference type="InterPro" id="IPR016181">
    <property type="entry name" value="Acyl_CoA_acyltransferase"/>
</dbReference>
<dbReference type="Gene3D" id="3.30.470.20">
    <property type="entry name" value="ATP-grasp fold, B domain"/>
    <property type="match status" value="1"/>
</dbReference>
<dbReference type="PANTHER" id="PTHR43334">
    <property type="entry name" value="ACETATE--COA LIGASE [ADP-FORMING]"/>
    <property type="match status" value="1"/>
</dbReference>
<dbReference type="InterPro" id="IPR016102">
    <property type="entry name" value="Succinyl-CoA_synth-like"/>
</dbReference>
<dbReference type="RefSeq" id="WP_092127701.1">
    <property type="nucleotide sequence ID" value="NZ_FMYU01000002.1"/>
</dbReference>
<keyword evidence="3" id="KW-0067">ATP-binding</keyword>
<dbReference type="Gene3D" id="3.40.50.261">
    <property type="entry name" value="Succinyl-CoA synthetase domains"/>
    <property type="match status" value="2"/>
</dbReference>
<sequence>MKKLILRDGTLCSIRKVKLSEKEKVRELFLQTSPESRYYRFFGATSQLDDKLLNSLIKNDAYNVSLVCIVKGSIVGIANYNATEDLQSAEVSFMVKDEFQGKGIGTLLLEELAKHAWLRGIKELEAFVLSDNYNMISVFKNSGFEIVHEKLDLTSIHLKLPLAKFSKVMSEHLLREKLATQASLVAAFKPKKIVYIGEDNVLWQNIKQFRNDAVILAKDNNVIKNIRAIKPDLIIVDVVDCENIIHITELETLKVLIITAKLNEPIKSKVVNLVKKQGIRLIGPNSTGLFYNTKDNKINISPIVIPKEGSIAIATHSNLLGISLVGYFDYIGLGVGCFVSVGDKADVSANDLLYVWQDDNNIDIIVLYLDSFGDPITFSMLSRKISKHKPIFAVKAGRTLISLSASRHESLIFSNTDFTVDGLFKQTGIIRAETLEELLDDVLLAYACDFLSESNYVSLISNSIGANLMATDTFEANNLMLDKIVYIDSTDIDFYKKALIEVLKNSKSYYIVVIFAPYKDITYEFLDNFLNEILYIVNSIDHDKTVIVNVLSYLHYKNRVLEKAGFKKKIAVFPFVERSLRALGKLIWYANYKKKPEFYAQDLQNFNLKQARNYIRSLLYGSKQYQLTQIEAKTLFEMIGVKTSTVKEGLYNISIGIAYDKIFGAIIGVSYYPLENNIAYKSPIVRILPLTLWDIDEIIDAIDNKKILKLHIKNELRDLFERLSETFLNIPEIKQLDLPNLIVSEEGLYFTRAIIKIKKDENLPKSFTVSF</sequence>
<dbReference type="Gene3D" id="3.40.630.30">
    <property type="match status" value="1"/>
</dbReference>
<dbReference type="PROSITE" id="PS51186">
    <property type="entry name" value="GNAT"/>
    <property type="match status" value="1"/>
</dbReference>
<proteinExistence type="predicted"/>
<dbReference type="GO" id="GO:0005524">
    <property type="term" value="F:ATP binding"/>
    <property type="evidence" value="ECO:0007669"/>
    <property type="project" value="UniProtKB-KW"/>
</dbReference>
<reference evidence="6" key="1">
    <citation type="submission" date="2016-10" db="EMBL/GenBank/DDBJ databases">
        <authorList>
            <person name="Varghese N."/>
            <person name="Submissions S."/>
        </authorList>
    </citation>
    <scope>NUCLEOTIDE SEQUENCE [LARGE SCALE GENOMIC DNA]</scope>
    <source>
        <strain evidence="6">DSM 8415</strain>
    </source>
</reference>
<evidence type="ECO:0000256" key="3">
    <source>
        <dbReference type="ARBA" id="ARBA00022840"/>
    </source>
</evidence>
<dbReference type="Proteomes" id="UP000199411">
    <property type="component" value="Unassembled WGS sequence"/>
</dbReference>
<evidence type="ECO:0000259" key="4">
    <source>
        <dbReference type="PROSITE" id="PS51186"/>
    </source>
</evidence>
<dbReference type="PANTHER" id="PTHR43334:SF1">
    <property type="entry name" value="3-HYDROXYPROPIONATE--COA LIGASE [ADP-FORMING]"/>
    <property type="match status" value="1"/>
</dbReference>
<dbReference type="EMBL" id="FMYU01000002">
    <property type="protein sequence ID" value="SDC10629.1"/>
    <property type="molecule type" value="Genomic_DNA"/>
</dbReference>
<dbReference type="AlphaFoldDB" id="A0A1G6IVV0"/>
<dbReference type="Pfam" id="PF00583">
    <property type="entry name" value="Acetyltransf_1"/>
    <property type="match status" value="1"/>
</dbReference>
<evidence type="ECO:0000313" key="6">
    <source>
        <dbReference type="Proteomes" id="UP000199411"/>
    </source>
</evidence>
<gene>
    <name evidence="5" type="ORF">SAMN05660835_00322</name>
</gene>
<dbReference type="InterPro" id="IPR000182">
    <property type="entry name" value="GNAT_dom"/>
</dbReference>
<keyword evidence="1" id="KW-0436">Ligase</keyword>
<name>A0A1G6IVV0_9BACT</name>
<dbReference type="InterPro" id="IPR032875">
    <property type="entry name" value="Succ_CoA_lig_flav_dom"/>
</dbReference>
<dbReference type="CDD" id="cd04301">
    <property type="entry name" value="NAT_SF"/>
    <property type="match status" value="1"/>
</dbReference>
<keyword evidence="2" id="KW-0547">Nucleotide-binding</keyword>
<organism evidence="5 6">
    <name type="scientific">Desulfurella multipotens</name>
    <dbReference type="NCBI Taxonomy" id="79269"/>
    <lineage>
        <taxon>Bacteria</taxon>
        <taxon>Pseudomonadati</taxon>
        <taxon>Campylobacterota</taxon>
        <taxon>Desulfurellia</taxon>
        <taxon>Desulfurellales</taxon>
        <taxon>Desulfurellaceae</taxon>
        <taxon>Desulfurella</taxon>
    </lineage>
</organism>
<dbReference type="InterPro" id="IPR051538">
    <property type="entry name" value="Acyl-CoA_Synth/Transferase"/>
</dbReference>
<dbReference type="Pfam" id="PF13607">
    <property type="entry name" value="Succ_CoA_lig"/>
    <property type="match status" value="1"/>
</dbReference>
<dbReference type="GO" id="GO:0016747">
    <property type="term" value="F:acyltransferase activity, transferring groups other than amino-acyl groups"/>
    <property type="evidence" value="ECO:0007669"/>
    <property type="project" value="InterPro"/>
</dbReference>
<feature type="domain" description="N-acetyltransferase" evidence="4">
    <location>
        <begin position="12"/>
        <end position="163"/>
    </location>
</feature>
<dbReference type="SUPFAM" id="SSF55729">
    <property type="entry name" value="Acyl-CoA N-acyltransferases (Nat)"/>
    <property type="match status" value="1"/>
</dbReference>
<dbReference type="SUPFAM" id="SSF52210">
    <property type="entry name" value="Succinyl-CoA synthetase domains"/>
    <property type="match status" value="2"/>
</dbReference>
<dbReference type="OrthoDB" id="9791027at2"/>
<evidence type="ECO:0000256" key="1">
    <source>
        <dbReference type="ARBA" id="ARBA00022598"/>
    </source>
</evidence>
<protein>
    <submittedName>
        <fullName evidence="5">Acetyltransferase (GNAT) domain-containing protein</fullName>
    </submittedName>
</protein>
<dbReference type="GO" id="GO:0016874">
    <property type="term" value="F:ligase activity"/>
    <property type="evidence" value="ECO:0007669"/>
    <property type="project" value="UniProtKB-KW"/>
</dbReference>
<evidence type="ECO:0000256" key="2">
    <source>
        <dbReference type="ARBA" id="ARBA00022741"/>
    </source>
</evidence>
<keyword evidence="5" id="KW-0808">Transferase</keyword>
<accession>A0A1G6IVV0</accession>
<keyword evidence="6" id="KW-1185">Reference proteome</keyword>